<evidence type="ECO:0000256" key="9">
    <source>
        <dbReference type="ARBA" id="ARBA00023277"/>
    </source>
</evidence>
<dbReference type="NCBIfam" id="TIGR01449">
    <property type="entry name" value="PGP_bact"/>
    <property type="match status" value="1"/>
</dbReference>
<keyword evidence="9 10" id="KW-0119">Carbohydrate metabolism</keyword>
<dbReference type="Gene3D" id="1.10.150.240">
    <property type="entry name" value="Putative phosphatase, domain 2"/>
    <property type="match status" value="1"/>
</dbReference>
<dbReference type="InterPro" id="IPR037512">
    <property type="entry name" value="PGPase_prok"/>
</dbReference>
<dbReference type="AlphaFoldDB" id="K2HFZ5"/>
<keyword evidence="7 10" id="KW-0378">Hydrolase</keyword>
<dbReference type="HAMAP" id="MF_00495">
    <property type="entry name" value="GPH_hydrolase_bact"/>
    <property type="match status" value="1"/>
</dbReference>
<dbReference type="NCBIfam" id="TIGR01549">
    <property type="entry name" value="HAD-SF-IA-v1"/>
    <property type="match status" value="1"/>
</dbReference>
<evidence type="ECO:0000256" key="4">
    <source>
        <dbReference type="ARBA" id="ARBA00006171"/>
    </source>
</evidence>
<comment type="catalytic activity">
    <reaction evidence="1 10">
        <text>2-phosphoglycolate + H2O = glycolate + phosphate</text>
        <dbReference type="Rhea" id="RHEA:14369"/>
        <dbReference type="ChEBI" id="CHEBI:15377"/>
        <dbReference type="ChEBI" id="CHEBI:29805"/>
        <dbReference type="ChEBI" id="CHEBI:43474"/>
        <dbReference type="ChEBI" id="CHEBI:58033"/>
        <dbReference type="EC" id="3.1.3.18"/>
    </reaction>
</comment>
<dbReference type="SFLD" id="SFLDG01129">
    <property type="entry name" value="C1.5:_HAD__Beta-PGM__Phosphata"/>
    <property type="match status" value="1"/>
</dbReference>
<dbReference type="PANTHER" id="PTHR43434">
    <property type="entry name" value="PHOSPHOGLYCOLATE PHOSPHATASE"/>
    <property type="match status" value="1"/>
</dbReference>
<evidence type="ECO:0000256" key="3">
    <source>
        <dbReference type="ARBA" id="ARBA00004818"/>
    </source>
</evidence>
<dbReference type="Gene3D" id="3.40.50.1000">
    <property type="entry name" value="HAD superfamily/HAD-like"/>
    <property type="match status" value="1"/>
</dbReference>
<dbReference type="CDD" id="cd07512">
    <property type="entry name" value="HAD_PGPase"/>
    <property type="match status" value="1"/>
</dbReference>
<dbReference type="SFLD" id="SFLDG01135">
    <property type="entry name" value="C1.5.6:_HAD__Beta-PGM__Phospha"/>
    <property type="match status" value="1"/>
</dbReference>
<organism evidence="11 12">
    <name type="scientific">Oceaniovalibus guishaninsula JLT2003</name>
    <dbReference type="NCBI Taxonomy" id="1231392"/>
    <lineage>
        <taxon>Bacteria</taxon>
        <taxon>Pseudomonadati</taxon>
        <taxon>Pseudomonadota</taxon>
        <taxon>Alphaproteobacteria</taxon>
        <taxon>Rhodobacterales</taxon>
        <taxon>Roseobacteraceae</taxon>
        <taxon>Oceaniovalibus</taxon>
    </lineage>
</organism>
<dbReference type="InterPro" id="IPR050155">
    <property type="entry name" value="HAD-like_hydrolase_sf"/>
</dbReference>
<protein>
    <recommendedName>
        <fullName evidence="5 10">Phosphoglycolate phosphatase</fullName>
        <shortName evidence="10">PGP</shortName>
        <shortName evidence="10">PGPase</shortName>
        <ecNumber evidence="5 10">3.1.3.18</ecNumber>
    </recommendedName>
</protein>
<dbReference type="SFLD" id="SFLDS00003">
    <property type="entry name" value="Haloacid_Dehalogenase"/>
    <property type="match status" value="1"/>
</dbReference>
<comment type="function">
    <text evidence="10">Specifically catalyzes the dephosphorylation of 2-phosphoglycolate. Is involved in the dissimilation of the intracellular 2-phosphoglycolate formed during the DNA repair of 3'-phosphoglycolate ends, a major class of DNA lesions induced by oxidative stress.</text>
</comment>
<keyword evidence="6 10" id="KW-0479">Metal-binding</keyword>
<name>K2HFZ5_9RHOB</name>
<gene>
    <name evidence="11" type="ORF">OCGS_0487</name>
</gene>
<evidence type="ECO:0000256" key="8">
    <source>
        <dbReference type="ARBA" id="ARBA00022842"/>
    </source>
</evidence>
<evidence type="ECO:0000256" key="10">
    <source>
        <dbReference type="HAMAP-Rule" id="MF_00495"/>
    </source>
</evidence>
<feature type="binding site" evidence="10">
    <location>
        <position position="169"/>
    </location>
    <ligand>
        <name>Mg(2+)</name>
        <dbReference type="ChEBI" id="CHEBI:18420"/>
    </ligand>
</feature>
<dbReference type="UniPathway" id="UPA00865">
    <property type="reaction ID" value="UER00834"/>
</dbReference>
<evidence type="ECO:0000313" key="11">
    <source>
        <dbReference type="EMBL" id="EKE45397.1"/>
    </source>
</evidence>
<feature type="binding site" evidence="10">
    <location>
        <position position="10"/>
    </location>
    <ligand>
        <name>Mg(2+)</name>
        <dbReference type="ChEBI" id="CHEBI:18420"/>
    </ligand>
</feature>
<dbReference type="GO" id="GO:0008967">
    <property type="term" value="F:phosphoglycolate phosphatase activity"/>
    <property type="evidence" value="ECO:0007669"/>
    <property type="project" value="UniProtKB-UniRule"/>
</dbReference>
<dbReference type="EC" id="3.1.3.18" evidence="5 10"/>
<dbReference type="GO" id="GO:0046295">
    <property type="term" value="P:glycolate biosynthetic process"/>
    <property type="evidence" value="ECO:0007669"/>
    <property type="project" value="UniProtKB-UniRule"/>
</dbReference>
<comment type="similarity">
    <text evidence="4 10">Belongs to the HAD-like hydrolase superfamily. CbbY/CbbZ/Gph/YieH family.</text>
</comment>
<evidence type="ECO:0000256" key="7">
    <source>
        <dbReference type="ARBA" id="ARBA00022801"/>
    </source>
</evidence>
<dbReference type="InterPro" id="IPR006439">
    <property type="entry name" value="HAD-SF_hydro_IA"/>
</dbReference>
<dbReference type="PRINTS" id="PR00413">
    <property type="entry name" value="HADHALOGNASE"/>
</dbReference>
<keyword evidence="8 10" id="KW-0460">Magnesium</keyword>
<dbReference type="Proteomes" id="UP000006765">
    <property type="component" value="Unassembled WGS sequence"/>
</dbReference>
<feature type="binding site" evidence="10">
    <location>
        <position position="12"/>
    </location>
    <ligand>
        <name>Mg(2+)</name>
        <dbReference type="ChEBI" id="CHEBI:18420"/>
    </ligand>
</feature>
<dbReference type="EMBL" id="AMGO01000007">
    <property type="protein sequence ID" value="EKE45397.1"/>
    <property type="molecule type" value="Genomic_DNA"/>
</dbReference>
<evidence type="ECO:0000313" key="12">
    <source>
        <dbReference type="Proteomes" id="UP000006765"/>
    </source>
</evidence>
<dbReference type="InterPro" id="IPR036412">
    <property type="entry name" value="HAD-like_sf"/>
</dbReference>
<comment type="cofactor">
    <cofactor evidence="2 10">
        <name>Mg(2+)</name>
        <dbReference type="ChEBI" id="CHEBI:18420"/>
    </cofactor>
</comment>
<evidence type="ECO:0000256" key="1">
    <source>
        <dbReference type="ARBA" id="ARBA00000830"/>
    </source>
</evidence>
<dbReference type="GO" id="GO:0005975">
    <property type="term" value="P:carbohydrate metabolic process"/>
    <property type="evidence" value="ECO:0007669"/>
    <property type="project" value="InterPro"/>
</dbReference>
<reference evidence="11 12" key="1">
    <citation type="journal article" date="2012" name="J. Bacteriol.">
        <title>Draft Genome Sequence of Oceaniovalibus guishaninsula JLT2003T.</title>
        <authorList>
            <person name="Tang K."/>
            <person name="Liu K."/>
            <person name="Jiao N."/>
        </authorList>
    </citation>
    <scope>NUCLEOTIDE SEQUENCE [LARGE SCALE GENOMIC DNA]</scope>
    <source>
        <strain evidence="11 12">JLT2003</strain>
    </source>
</reference>
<sequence>MGGMIAAIFDLDGTLIDSAPDIHAACNAVLAEAGGRTLSLARMRDFIGDGAPALIRRAMAEAGLGRDDALHARLLAAFLDRYERAVDLTRPYAGALAALDRLARAGHPLGLCTNKPIAPTRAVLAHFCIADRFGAIVGGDSLPQRKPDPAPLRAAMRDLHADRCIFVGDSEVDAQTARAAGMPFALFTRGYLHAPLAETPHDAAFDDWTTLPGLIEALA</sequence>
<dbReference type="SUPFAM" id="SSF56784">
    <property type="entry name" value="HAD-like"/>
    <property type="match status" value="1"/>
</dbReference>
<dbReference type="InterPro" id="IPR041492">
    <property type="entry name" value="HAD_2"/>
</dbReference>
<evidence type="ECO:0000256" key="5">
    <source>
        <dbReference type="ARBA" id="ARBA00013078"/>
    </source>
</evidence>
<accession>K2HFZ5</accession>
<dbReference type="Pfam" id="PF13419">
    <property type="entry name" value="HAD_2"/>
    <property type="match status" value="1"/>
</dbReference>
<dbReference type="GO" id="GO:0005829">
    <property type="term" value="C:cytosol"/>
    <property type="evidence" value="ECO:0007669"/>
    <property type="project" value="TreeGrafter"/>
</dbReference>
<dbReference type="InterPro" id="IPR023198">
    <property type="entry name" value="PGP-like_dom2"/>
</dbReference>
<dbReference type="GO" id="GO:0046872">
    <property type="term" value="F:metal ion binding"/>
    <property type="evidence" value="ECO:0007669"/>
    <property type="project" value="UniProtKB-KW"/>
</dbReference>
<evidence type="ECO:0000256" key="2">
    <source>
        <dbReference type="ARBA" id="ARBA00001946"/>
    </source>
</evidence>
<dbReference type="STRING" id="1231392.OCGS_0487"/>
<dbReference type="PATRIC" id="fig|1231392.3.peg.490"/>
<dbReference type="InterPro" id="IPR023214">
    <property type="entry name" value="HAD_sf"/>
</dbReference>
<comment type="caution">
    <text evidence="11">The sequence shown here is derived from an EMBL/GenBank/DDBJ whole genome shotgun (WGS) entry which is preliminary data.</text>
</comment>
<evidence type="ECO:0000256" key="6">
    <source>
        <dbReference type="ARBA" id="ARBA00022723"/>
    </source>
</evidence>
<feature type="active site" description="Nucleophile" evidence="10">
    <location>
        <position position="10"/>
    </location>
</feature>
<keyword evidence="12" id="KW-1185">Reference proteome</keyword>
<dbReference type="PANTHER" id="PTHR43434:SF1">
    <property type="entry name" value="PHOSPHOGLYCOLATE PHOSPHATASE"/>
    <property type="match status" value="1"/>
</dbReference>
<dbReference type="GO" id="GO:0006281">
    <property type="term" value="P:DNA repair"/>
    <property type="evidence" value="ECO:0007669"/>
    <property type="project" value="TreeGrafter"/>
</dbReference>
<dbReference type="eggNOG" id="COG0546">
    <property type="taxonomic scope" value="Bacteria"/>
</dbReference>
<comment type="pathway">
    <text evidence="3 10">Organic acid metabolism; glycolate biosynthesis; glycolate from 2-phosphoglycolate: step 1/1.</text>
</comment>
<proteinExistence type="inferred from homology"/>